<evidence type="ECO:0000313" key="7">
    <source>
        <dbReference type="EMBL" id="MDN5213642.1"/>
    </source>
</evidence>
<protein>
    <submittedName>
        <fullName evidence="7">Sigma-70 family RNA polymerase sigma factor</fullName>
    </submittedName>
</protein>
<gene>
    <name evidence="7" type="ORF">QQ020_16340</name>
</gene>
<accession>A0ABT8L7A9</accession>
<dbReference type="CDD" id="cd06171">
    <property type="entry name" value="Sigma70_r4"/>
    <property type="match status" value="1"/>
</dbReference>
<dbReference type="EMBL" id="JAUJEB010000003">
    <property type="protein sequence ID" value="MDN5213642.1"/>
    <property type="molecule type" value="Genomic_DNA"/>
</dbReference>
<dbReference type="InterPro" id="IPR013324">
    <property type="entry name" value="RNA_pol_sigma_r3/r4-like"/>
</dbReference>
<feature type="domain" description="RNA polymerase sigma-70 region 2" evidence="5">
    <location>
        <begin position="47"/>
        <end position="107"/>
    </location>
</feature>
<dbReference type="Pfam" id="PF04542">
    <property type="entry name" value="Sigma70_r2"/>
    <property type="match status" value="1"/>
</dbReference>
<keyword evidence="4" id="KW-0804">Transcription</keyword>
<organism evidence="7 8">
    <name type="scientific">Agaribacillus aureus</name>
    <dbReference type="NCBI Taxonomy" id="3051825"/>
    <lineage>
        <taxon>Bacteria</taxon>
        <taxon>Pseudomonadati</taxon>
        <taxon>Bacteroidota</taxon>
        <taxon>Cytophagia</taxon>
        <taxon>Cytophagales</taxon>
        <taxon>Splendidivirgaceae</taxon>
        <taxon>Agaribacillus</taxon>
    </lineage>
</organism>
<dbReference type="SUPFAM" id="SSF88946">
    <property type="entry name" value="Sigma2 domain of RNA polymerase sigma factors"/>
    <property type="match status" value="1"/>
</dbReference>
<dbReference type="InterPro" id="IPR007627">
    <property type="entry name" value="RNA_pol_sigma70_r2"/>
</dbReference>
<reference evidence="7" key="1">
    <citation type="submission" date="2023-06" db="EMBL/GenBank/DDBJ databases">
        <title>Genomic of Agaribacillus aureum.</title>
        <authorList>
            <person name="Wang G."/>
        </authorList>
    </citation>
    <scope>NUCLEOTIDE SEQUENCE</scope>
    <source>
        <strain evidence="7">BMA12</strain>
    </source>
</reference>
<keyword evidence="8" id="KW-1185">Reference proteome</keyword>
<comment type="caution">
    <text evidence="7">The sequence shown here is derived from an EMBL/GenBank/DDBJ whole genome shotgun (WGS) entry which is preliminary data.</text>
</comment>
<evidence type="ECO:0000259" key="6">
    <source>
        <dbReference type="Pfam" id="PF08281"/>
    </source>
</evidence>
<keyword evidence="3" id="KW-0731">Sigma factor</keyword>
<proteinExistence type="inferred from homology"/>
<dbReference type="Proteomes" id="UP001172083">
    <property type="component" value="Unassembled WGS sequence"/>
</dbReference>
<dbReference type="InterPro" id="IPR036388">
    <property type="entry name" value="WH-like_DNA-bd_sf"/>
</dbReference>
<evidence type="ECO:0000313" key="8">
    <source>
        <dbReference type="Proteomes" id="UP001172083"/>
    </source>
</evidence>
<dbReference type="Gene3D" id="1.10.10.10">
    <property type="entry name" value="Winged helix-like DNA-binding domain superfamily/Winged helix DNA-binding domain"/>
    <property type="match status" value="1"/>
</dbReference>
<comment type="similarity">
    <text evidence="1">Belongs to the sigma-70 factor family. ECF subfamily.</text>
</comment>
<dbReference type="PANTHER" id="PTHR43133:SF46">
    <property type="entry name" value="RNA POLYMERASE SIGMA-70 FACTOR ECF SUBFAMILY"/>
    <property type="match status" value="1"/>
</dbReference>
<evidence type="ECO:0000256" key="3">
    <source>
        <dbReference type="ARBA" id="ARBA00023082"/>
    </source>
</evidence>
<dbReference type="InterPro" id="IPR039425">
    <property type="entry name" value="RNA_pol_sigma-70-like"/>
</dbReference>
<dbReference type="SUPFAM" id="SSF88659">
    <property type="entry name" value="Sigma3 and sigma4 domains of RNA polymerase sigma factors"/>
    <property type="match status" value="1"/>
</dbReference>
<evidence type="ECO:0000256" key="1">
    <source>
        <dbReference type="ARBA" id="ARBA00010641"/>
    </source>
</evidence>
<dbReference type="Gene3D" id="1.10.1740.10">
    <property type="match status" value="1"/>
</dbReference>
<dbReference type="InterPro" id="IPR013249">
    <property type="entry name" value="RNA_pol_sigma70_r4_t2"/>
</dbReference>
<dbReference type="Pfam" id="PF08281">
    <property type="entry name" value="Sigma70_r4_2"/>
    <property type="match status" value="1"/>
</dbReference>
<evidence type="ECO:0000259" key="5">
    <source>
        <dbReference type="Pfam" id="PF04542"/>
    </source>
</evidence>
<dbReference type="RefSeq" id="WP_346758979.1">
    <property type="nucleotide sequence ID" value="NZ_JAUJEB010000003.1"/>
</dbReference>
<keyword evidence="2" id="KW-0805">Transcription regulation</keyword>
<dbReference type="PANTHER" id="PTHR43133">
    <property type="entry name" value="RNA POLYMERASE ECF-TYPE SIGMA FACTO"/>
    <property type="match status" value="1"/>
</dbReference>
<feature type="domain" description="RNA polymerase sigma factor 70 region 4 type 2" evidence="6">
    <location>
        <begin position="143"/>
        <end position="195"/>
    </location>
</feature>
<dbReference type="InterPro" id="IPR013325">
    <property type="entry name" value="RNA_pol_sigma_r2"/>
</dbReference>
<evidence type="ECO:0000256" key="2">
    <source>
        <dbReference type="ARBA" id="ARBA00023015"/>
    </source>
</evidence>
<name>A0ABT8L7A9_9BACT</name>
<dbReference type="InterPro" id="IPR014284">
    <property type="entry name" value="RNA_pol_sigma-70_dom"/>
</dbReference>
<sequence length="209" mass="24335">MKNKMKDSGGKDPHLFLSYKSSDFDGQSDLEIFQALKNGSSVAFKYIYNKYVDFLYDYGLKFTSDSQLVEDCLHDLFLELWSRRGLNDIRNLKAYLATCFRRKIISAEKKLLKFEKITGGKEFEIKLSDQLMDLPETQHLDMDALKNALNNLPARQKEALYLRFYDHLSCDDISQIMAISRQSVYNILHKALIKLRNKLTIILIFIISI</sequence>
<dbReference type="NCBIfam" id="TIGR02937">
    <property type="entry name" value="sigma70-ECF"/>
    <property type="match status" value="1"/>
</dbReference>
<evidence type="ECO:0000256" key="4">
    <source>
        <dbReference type="ARBA" id="ARBA00023163"/>
    </source>
</evidence>